<accession>A0A1I4HTX1</accession>
<organism evidence="1 2">
    <name type="scientific">Shimia aestuarii</name>
    <dbReference type="NCBI Taxonomy" id="254406"/>
    <lineage>
        <taxon>Bacteria</taxon>
        <taxon>Pseudomonadati</taxon>
        <taxon>Pseudomonadota</taxon>
        <taxon>Alphaproteobacteria</taxon>
        <taxon>Rhodobacterales</taxon>
        <taxon>Roseobacteraceae</taxon>
    </lineage>
</organism>
<dbReference type="STRING" id="254406.SAMN04488042_101238"/>
<evidence type="ECO:0000313" key="2">
    <source>
        <dbReference type="Proteomes" id="UP000199144"/>
    </source>
</evidence>
<dbReference type="Proteomes" id="UP000199144">
    <property type="component" value="Unassembled WGS sequence"/>
</dbReference>
<dbReference type="EMBL" id="FOTQ01000001">
    <property type="protein sequence ID" value="SFL44876.1"/>
    <property type="molecule type" value="Genomic_DNA"/>
</dbReference>
<dbReference type="AlphaFoldDB" id="A0A1I4HTX1"/>
<protein>
    <submittedName>
        <fullName evidence="1">Uncharacterized protein</fullName>
    </submittedName>
</protein>
<proteinExistence type="predicted"/>
<evidence type="ECO:0000313" key="1">
    <source>
        <dbReference type="EMBL" id="SFL44876.1"/>
    </source>
</evidence>
<reference evidence="1 2" key="1">
    <citation type="submission" date="2016-10" db="EMBL/GenBank/DDBJ databases">
        <authorList>
            <person name="de Groot N.N."/>
        </authorList>
    </citation>
    <scope>NUCLEOTIDE SEQUENCE [LARGE SCALE GENOMIC DNA]</scope>
    <source>
        <strain evidence="1 2">DSM 15283</strain>
    </source>
</reference>
<sequence>MAGRPRRESAANVLRRMECDPLRYLARRFNSALDGDKKDQLALKLIEYTHPKLKAVEHQAGEGATITVTIGGDPQLGKTSEPEPPPDE</sequence>
<dbReference type="RefSeq" id="WP_131814307.1">
    <property type="nucleotide sequence ID" value="NZ_FOTQ01000001.1"/>
</dbReference>
<keyword evidence="2" id="KW-1185">Reference proteome</keyword>
<name>A0A1I4HTX1_9RHOB</name>
<gene>
    <name evidence="1" type="ORF">SAMN04488042_101238</name>
</gene>